<dbReference type="PANTHER" id="PTHR34047:SF8">
    <property type="entry name" value="PROTEIN YKFC"/>
    <property type="match status" value="1"/>
</dbReference>
<name>A0A1F5XIE6_9BACT</name>
<dbReference type="Proteomes" id="UP000177346">
    <property type="component" value="Unassembled WGS sequence"/>
</dbReference>
<gene>
    <name evidence="2" type="ORF">A3B19_02410</name>
</gene>
<evidence type="ECO:0000259" key="1">
    <source>
        <dbReference type="PROSITE" id="PS50878"/>
    </source>
</evidence>
<dbReference type="EMBL" id="MFIF01000003">
    <property type="protein sequence ID" value="OGF87647.1"/>
    <property type="molecule type" value="Genomic_DNA"/>
</dbReference>
<dbReference type="Pfam" id="PF00078">
    <property type="entry name" value="RVT_1"/>
    <property type="match status" value="1"/>
</dbReference>
<dbReference type="InterPro" id="IPR051083">
    <property type="entry name" value="GrpII_Intron_Splice-Mob/Def"/>
</dbReference>
<dbReference type="PROSITE" id="PS50878">
    <property type="entry name" value="RT_POL"/>
    <property type="match status" value="1"/>
</dbReference>
<dbReference type="InterPro" id="IPR000477">
    <property type="entry name" value="RT_dom"/>
</dbReference>
<dbReference type="InterPro" id="IPR043502">
    <property type="entry name" value="DNA/RNA_pol_sf"/>
</dbReference>
<dbReference type="PANTHER" id="PTHR34047">
    <property type="entry name" value="NUCLEAR INTRON MATURASE 1, MITOCHONDRIAL-RELATED"/>
    <property type="match status" value="1"/>
</dbReference>
<comment type="caution">
    <text evidence="2">The sequence shown here is derived from an EMBL/GenBank/DDBJ whole genome shotgun (WGS) entry which is preliminary data.</text>
</comment>
<evidence type="ECO:0000313" key="2">
    <source>
        <dbReference type="EMBL" id="OGF87647.1"/>
    </source>
</evidence>
<proteinExistence type="predicted"/>
<dbReference type="CDD" id="cd01651">
    <property type="entry name" value="RT_G2_intron"/>
    <property type="match status" value="1"/>
</dbReference>
<accession>A0A1F5XIE6</accession>
<reference evidence="2 3" key="1">
    <citation type="journal article" date="2016" name="Nat. Commun.">
        <title>Thousands of microbial genomes shed light on interconnected biogeochemical processes in an aquifer system.</title>
        <authorList>
            <person name="Anantharaman K."/>
            <person name="Brown C.T."/>
            <person name="Hug L.A."/>
            <person name="Sharon I."/>
            <person name="Castelle C.J."/>
            <person name="Probst A.J."/>
            <person name="Thomas B.C."/>
            <person name="Singh A."/>
            <person name="Wilkins M.J."/>
            <person name="Karaoz U."/>
            <person name="Brodie E.L."/>
            <person name="Williams K.H."/>
            <person name="Hubbard S.S."/>
            <person name="Banfield J.F."/>
        </authorList>
    </citation>
    <scope>NUCLEOTIDE SEQUENCE [LARGE SCALE GENOMIC DNA]</scope>
</reference>
<dbReference type="SUPFAM" id="SSF56672">
    <property type="entry name" value="DNA/RNA polymerases"/>
    <property type="match status" value="1"/>
</dbReference>
<protein>
    <recommendedName>
        <fullName evidence="1">Reverse transcriptase domain-containing protein</fullName>
    </recommendedName>
</protein>
<dbReference type="AlphaFoldDB" id="A0A1F5XIE6"/>
<feature type="domain" description="Reverse transcriptase" evidence="1">
    <location>
        <begin position="57"/>
        <end position="277"/>
    </location>
</feature>
<evidence type="ECO:0000313" key="3">
    <source>
        <dbReference type="Proteomes" id="UP000177346"/>
    </source>
</evidence>
<sequence length="328" mass="38425">MKIQLAHGFKDIISPENLLEAWLEFLCGKRAKRDVQEFSLRLMDNIFSLHNNLMSRGYQHGGYSAFNIFDPKPRNIHKATVRDRLLHHAIYRVLYPFFDKVFISDSFSCRLNKGTHKAINRFRDFAFKAGQNNTKTCWVLKGDVRKFFASIDHEVLMKILESYISDTDILWLLGQVINSFSSTGPNIGLPLGNLTSQLFVNIYMNEFDWFIKHKLKAKHYVRYADDFVILSQNRELLLSLIPRIRDFLQDKMRLELHPDKVSIKTLASGIDFLGWVNFPDHRVLRTATKRRMMRKLQENNVMEVLNSYLGLLKHGNAHKLRNKILIKL</sequence>
<organism evidence="2 3">
    <name type="scientific">Candidatus Giovannonibacteria bacterium RIFCSPLOWO2_01_FULL_46_32</name>
    <dbReference type="NCBI Taxonomy" id="1798353"/>
    <lineage>
        <taxon>Bacteria</taxon>
        <taxon>Candidatus Giovannoniibacteriota</taxon>
    </lineage>
</organism>